<evidence type="ECO:0000313" key="2">
    <source>
        <dbReference type="EMBL" id="CAK0891655.1"/>
    </source>
</evidence>
<comment type="caution">
    <text evidence="2">The sequence shown here is derived from an EMBL/GenBank/DDBJ whole genome shotgun (WGS) entry which is preliminary data.</text>
</comment>
<evidence type="ECO:0000313" key="3">
    <source>
        <dbReference type="Proteomes" id="UP001189429"/>
    </source>
</evidence>
<organism evidence="2 3">
    <name type="scientific">Prorocentrum cordatum</name>
    <dbReference type="NCBI Taxonomy" id="2364126"/>
    <lineage>
        <taxon>Eukaryota</taxon>
        <taxon>Sar</taxon>
        <taxon>Alveolata</taxon>
        <taxon>Dinophyceae</taxon>
        <taxon>Prorocentrales</taxon>
        <taxon>Prorocentraceae</taxon>
        <taxon>Prorocentrum</taxon>
    </lineage>
</organism>
<feature type="region of interest" description="Disordered" evidence="1">
    <location>
        <begin position="94"/>
        <end position="116"/>
    </location>
</feature>
<dbReference type="Proteomes" id="UP001189429">
    <property type="component" value="Unassembled WGS sequence"/>
</dbReference>
<protein>
    <submittedName>
        <fullName evidence="2">Uncharacterized protein</fullName>
    </submittedName>
</protein>
<feature type="non-terminal residue" evidence="2">
    <location>
        <position position="708"/>
    </location>
</feature>
<feature type="region of interest" description="Disordered" evidence="1">
    <location>
        <begin position="482"/>
        <end position="525"/>
    </location>
</feature>
<name>A0ABN9X156_9DINO</name>
<keyword evidence="3" id="KW-1185">Reference proteome</keyword>
<evidence type="ECO:0000256" key="1">
    <source>
        <dbReference type="SAM" id="MobiDB-lite"/>
    </source>
</evidence>
<reference evidence="2" key="1">
    <citation type="submission" date="2023-10" db="EMBL/GenBank/DDBJ databases">
        <authorList>
            <person name="Chen Y."/>
            <person name="Shah S."/>
            <person name="Dougan E. K."/>
            <person name="Thang M."/>
            <person name="Chan C."/>
        </authorList>
    </citation>
    <scope>NUCLEOTIDE SEQUENCE [LARGE SCALE GENOMIC DNA]</scope>
</reference>
<gene>
    <name evidence="2" type="ORF">PCOR1329_LOCUS71528</name>
</gene>
<proteinExistence type="predicted"/>
<dbReference type="EMBL" id="CAUYUJ010019504">
    <property type="protein sequence ID" value="CAK0891655.1"/>
    <property type="molecule type" value="Genomic_DNA"/>
</dbReference>
<accession>A0ABN9X156</accession>
<sequence>ALLSAIQDGVGVEAALEAAQDYYGEDPDTCLALVTPCAEELEATALRNPASLEREEQAALGKLLRYVRERRLLQKGQALQPPGVMEGIFTSLPEGEYRDTRPAPSGGSNPLPPAAQWDAIHGIAPPRGATGRAGAGGEGQAGIFTDPNTRLLVQHLNLEISQRMEADDSKNVEGSLGYLKKTECRLAVYTARGFNAFYVALCPGLVGRELYDAARRGGDGRWMIMHEGGCPALVVNRIAYAIAGGFWGGRDLERMAKWSLGASDFPRTTREEFERFIPHSDPTYMEKRPAWTKILAVWTDQAHRSITTFCLFYGQDHEKERRDALRRLVQLNLDDPNQWTEGDLFAIWEELHWDWWDGIRLIVQRALHDLRNQNPTEEEFRLHLLEGPDDNPQYPIGTALEAEEHKAALAGAPKNPQGKRICIPFNCHITRWRGSGCRGAHQKINDLKGLPMETRLLFFRFGGFHKLPLVTPAAADARMAALRKGPKPRPKTRGGQSANRGTETPPGDPPTTGRGEPEQSATQAPAPGVLACITCPRRTVWDTLDFGQYLHPTGPHAHLMREKLGLQEGEPEGGQCMLLSTAASSLWRQHGTPPHQEEVHALATRYRAELLEAAGDAPPASSSPLDDALRAGAAVPHSGRDYREFPLLGGPALTSVDLHVRTLQDTYLRETRIPSRASGDSPDAWLFLNQGHALALGPTPEAFLDPLP</sequence>
<feature type="non-terminal residue" evidence="2">
    <location>
        <position position="1"/>
    </location>
</feature>
<feature type="compositionally biased region" description="Low complexity" evidence="1">
    <location>
        <begin position="500"/>
        <end position="514"/>
    </location>
</feature>